<keyword evidence="1" id="KW-0732">Signal</keyword>
<organism evidence="2 3">
    <name type="scientific">Digitaria exilis</name>
    <dbReference type="NCBI Taxonomy" id="1010633"/>
    <lineage>
        <taxon>Eukaryota</taxon>
        <taxon>Viridiplantae</taxon>
        <taxon>Streptophyta</taxon>
        <taxon>Embryophyta</taxon>
        <taxon>Tracheophyta</taxon>
        <taxon>Spermatophyta</taxon>
        <taxon>Magnoliopsida</taxon>
        <taxon>Liliopsida</taxon>
        <taxon>Poales</taxon>
        <taxon>Poaceae</taxon>
        <taxon>PACMAD clade</taxon>
        <taxon>Panicoideae</taxon>
        <taxon>Panicodae</taxon>
        <taxon>Paniceae</taxon>
        <taxon>Anthephorinae</taxon>
        <taxon>Digitaria</taxon>
    </lineage>
</organism>
<feature type="chain" id="PRO_5032690088" evidence="1">
    <location>
        <begin position="22"/>
        <end position="235"/>
    </location>
</feature>
<protein>
    <submittedName>
        <fullName evidence="2">Uncharacterized protein</fullName>
    </submittedName>
</protein>
<reference evidence="2" key="1">
    <citation type="submission" date="2020-07" db="EMBL/GenBank/DDBJ databases">
        <title>Genome sequence and genetic diversity analysis of an under-domesticated orphan crop, white fonio (Digitaria exilis).</title>
        <authorList>
            <person name="Bennetzen J.L."/>
            <person name="Chen S."/>
            <person name="Ma X."/>
            <person name="Wang X."/>
            <person name="Yssel A.E.J."/>
            <person name="Chaluvadi S.R."/>
            <person name="Johnson M."/>
            <person name="Gangashetty P."/>
            <person name="Hamidou F."/>
            <person name="Sanogo M.D."/>
            <person name="Zwaenepoel A."/>
            <person name="Wallace J."/>
            <person name="Van De Peer Y."/>
            <person name="Van Deynze A."/>
        </authorList>
    </citation>
    <scope>NUCLEOTIDE SEQUENCE</scope>
    <source>
        <tissue evidence="2">Leaves</tissue>
    </source>
</reference>
<evidence type="ECO:0000256" key="1">
    <source>
        <dbReference type="SAM" id="SignalP"/>
    </source>
</evidence>
<dbReference type="AlphaFoldDB" id="A0A835FY56"/>
<dbReference type="Proteomes" id="UP000636709">
    <property type="component" value="Unassembled WGS sequence"/>
</dbReference>
<comment type="caution">
    <text evidence="2">The sequence shown here is derived from an EMBL/GenBank/DDBJ whole genome shotgun (WGS) entry which is preliminary data.</text>
</comment>
<accession>A0A835FY56</accession>
<proteinExistence type="predicted"/>
<evidence type="ECO:0000313" key="2">
    <source>
        <dbReference type="EMBL" id="KAF8776670.1"/>
    </source>
</evidence>
<dbReference type="PANTHER" id="PTHR34998:SF7">
    <property type="entry name" value="EXPRESSED PROTEIN"/>
    <property type="match status" value="1"/>
</dbReference>
<name>A0A835FY56_9POAL</name>
<sequence>MPVRAPLPVLLLGATVALLLAVSAIGTPAAAANNYGGGGGRMVIIRAPPPGTTTRTSAAAGGRNRWQQWRRVEDEVAPEFAGLLGAVGSTVASSLNCSFNMGGVVSHRHPPLAVLLLVALLLLATSASSAHTSAAVSSYAHGGGGGGRMVIVRAPGGGGGASSSSSRYYNERRLVEDEVAPEFAAGLLLGAGDDYVSSKALKANEASCIHNCGAKWRSYVRPCDNIYQSQGCSTS</sequence>
<evidence type="ECO:0000313" key="3">
    <source>
        <dbReference type="Proteomes" id="UP000636709"/>
    </source>
</evidence>
<gene>
    <name evidence="2" type="ORF">HU200_003396</name>
</gene>
<dbReference type="EMBL" id="JACEFO010000191">
    <property type="protein sequence ID" value="KAF8776670.1"/>
    <property type="molecule type" value="Genomic_DNA"/>
</dbReference>
<dbReference type="PANTHER" id="PTHR34998">
    <property type="entry name" value="OS04G0357400 PROTEIN-RELATED"/>
    <property type="match status" value="1"/>
</dbReference>
<feature type="signal peptide" evidence="1">
    <location>
        <begin position="1"/>
        <end position="21"/>
    </location>
</feature>
<dbReference type="OrthoDB" id="692523at2759"/>
<keyword evidence="3" id="KW-1185">Reference proteome</keyword>